<gene>
    <name evidence="8" type="ORF">ACFQJ7_12080</name>
</gene>
<dbReference type="SUPFAM" id="SSF55874">
    <property type="entry name" value="ATPase domain of HSP90 chaperone/DNA topoisomerase II/histidine kinase"/>
    <property type="match status" value="1"/>
</dbReference>
<evidence type="ECO:0000256" key="4">
    <source>
        <dbReference type="ARBA" id="ARBA00022679"/>
    </source>
</evidence>
<name>A0ABD5XB19_9EURY</name>
<keyword evidence="4" id="KW-0808">Transferase</keyword>
<accession>A0ABD5XB19</accession>
<feature type="domain" description="Histidine kinase" evidence="7">
    <location>
        <begin position="157"/>
        <end position="344"/>
    </location>
</feature>
<evidence type="ECO:0000256" key="3">
    <source>
        <dbReference type="ARBA" id="ARBA00022553"/>
    </source>
</evidence>
<evidence type="ECO:0000313" key="9">
    <source>
        <dbReference type="Proteomes" id="UP001596414"/>
    </source>
</evidence>
<evidence type="ECO:0000256" key="5">
    <source>
        <dbReference type="ARBA" id="ARBA00022777"/>
    </source>
</evidence>
<dbReference type="GO" id="GO:0004673">
    <property type="term" value="F:protein histidine kinase activity"/>
    <property type="evidence" value="ECO:0007669"/>
    <property type="project" value="UniProtKB-EC"/>
</dbReference>
<dbReference type="InterPro" id="IPR005467">
    <property type="entry name" value="His_kinase_dom"/>
</dbReference>
<dbReference type="SMART" id="SM00388">
    <property type="entry name" value="HisKA"/>
    <property type="match status" value="1"/>
</dbReference>
<dbReference type="PROSITE" id="PS50109">
    <property type="entry name" value="HIS_KIN"/>
    <property type="match status" value="1"/>
</dbReference>
<dbReference type="InterPro" id="IPR050736">
    <property type="entry name" value="Sensor_HK_Regulatory"/>
</dbReference>
<dbReference type="AlphaFoldDB" id="A0ABD5XB19"/>
<keyword evidence="3" id="KW-0597">Phosphoprotein</keyword>
<evidence type="ECO:0000256" key="2">
    <source>
        <dbReference type="ARBA" id="ARBA00012438"/>
    </source>
</evidence>
<dbReference type="InterPro" id="IPR004358">
    <property type="entry name" value="Sig_transdc_His_kin-like_C"/>
</dbReference>
<dbReference type="GO" id="GO:0000160">
    <property type="term" value="P:phosphorelay signal transduction system"/>
    <property type="evidence" value="ECO:0007669"/>
    <property type="project" value="UniProtKB-KW"/>
</dbReference>
<organism evidence="8 9">
    <name type="scientific">Halovenus rubra</name>
    <dbReference type="NCBI Taxonomy" id="869890"/>
    <lineage>
        <taxon>Archaea</taxon>
        <taxon>Methanobacteriati</taxon>
        <taxon>Methanobacteriota</taxon>
        <taxon>Stenosarchaea group</taxon>
        <taxon>Halobacteria</taxon>
        <taxon>Halobacteriales</taxon>
        <taxon>Haloarculaceae</taxon>
        <taxon>Halovenus</taxon>
    </lineage>
</organism>
<dbReference type="InterPro" id="IPR036890">
    <property type="entry name" value="HATPase_C_sf"/>
</dbReference>
<dbReference type="Pfam" id="PF02518">
    <property type="entry name" value="HATPase_c"/>
    <property type="match status" value="1"/>
</dbReference>
<dbReference type="EC" id="2.7.13.3" evidence="2"/>
<protein>
    <recommendedName>
        <fullName evidence="2">histidine kinase</fullName>
        <ecNumber evidence="2">2.7.13.3</ecNumber>
    </recommendedName>
</protein>
<comment type="caution">
    <text evidence="8">The sequence shown here is derived from an EMBL/GenBank/DDBJ whole genome shotgun (WGS) entry which is preliminary data.</text>
</comment>
<dbReference type="InterPro" id="IPR003018">
    <property type="entry name" value="GAF"/>
</dbReference>
<dbReference type="InterPro" id="IPR003594">
    <property type="entry name" value="HATPase_dom"/>
</dbReference>
<dbReference type="InterPro" id="IPR036097">
    <property type="entry name" value="HisK_dim/P_sf"/>
</dbReference>
<reference evidence="8 9" key="1">
    <citation type="journal article" date="2014" name="Int. J. Syst. Evol. Microbiol.">
        <title>Complete genome sequence of Corynebacterium casei LMG S-19264T (=DSM 44701T), isolated from a smear-ripened cheese.</title>
        <authorList>
            <consortium name="US DOE Joint Genome Institute (JGI-PGF)"/>
            <person name="Walter F."/>
            <person name="Albersmeier A."/>
            <person name="Kalinowski J."/>
            <person name="Ruckert C."/>
        </authorList>
    </citation>
    <scope>NUCLEOTIDE SEQUENCE [LARGE SCALE GENOMIC DNA]</scope>
    <source>
        <strain evidence="8 9">CGMCC 4.7215</strain>
    </source>
</reference>
<dbReference type="CDD" id="cd00075">
    <property type="entry name" value="HATPase"/>
    <property type="match status" value="1"/>
</dbReference>
<dbReference type="Pfam" id="PF00512">
    <property type="entry name" value="HisKA"/>
    <property type="match status" value="1"/>
</dbReference>
<dbReference type="InterPro" id="IPR003661">
    <property type="entry name" value="HisK_dim/P_dom"/>
</dbReference>
<keyword evidence="5 8" id="KW-0418">Kinase</keyword>
<dbReference type="EMBL" id="JBHSZQ010000047">
    <property type="protein sequence ID" value="MFC7126754.1"/>
    <property type="molecule type" value="Genomic_DNA"/>
</dbReference>
<proteinExistence type="predicted"/>
<dbReference type="Gene3D" id="1.10.287.130">
    <property type="match status" value="1"/>
</dbReference>
<dbReference type="PRINTS" id="PR00344">
    <property type="entry name" value="BCTRLSENSOR"/>
</dbReference>
<comment type="catalytic activity">
    <reaction evidence="1">
        <text>ATP + protein L-histidine = ADP + protein N-phospho-L-histidine.</text>
        <dbReference type="EC" id="2.7.13.3"/>
    </reaction>
</comment>
<dbReference type="Gene3D" id="3.30.565.10">
    <property type="entry name" value="Histidine kinase-like ATPase, C-terminal domain"/>
    <property type="match status" value="1"/>
</dbReference>
<sequence length="350" mass="38315">MYGADSIEDCYEITINAAVDVIGMDWCSLVAPSDEADVFEIKAISEAGTAEPGERVFGVEKGVAGYVYRTKETRCIDDVTGSDRAKPTDNTIKSALTIAVGDWGVFHAMSAETNTFDSRDINWAELLCMSLGTVLERHQREERLRSQNERITQLAGALSHDLRNPLQVVKARAKLAREDPDPHLDAIQDATDQMEALVDDLLAMIRSDTTNPEMEPVSLGQMIDHCWTHLDSETATLSEQTDRLVRADRRFLRQIFENLLTNAVVHSDGSVEVTVGTTADGFFVADDGPGIPSAKQNRVFDRGHSTATDGTGFGLNIVQEFAAAHGWDVSVTESKMGGARFDVTGVEFLD</sequence>
<dbReference type="Pfam" id="PF13185">
    <property type="entry name" value="GAF_2"/>
    <property type="match status" value="1"/>
</dbReference>
<keyword evidence="6" id="KW-0902">Two-component regulatory system</keyword>
<dbReference type="PANTHER" id="PTHR43711:SF1">
    <property type="entry name" value="HISTIDINE KINASE 1"/>
    <property type="match status" value="1"/>
</dbReference>
<dbReference type="CDD" id="cd00082">
    <property type="entry name" value="HisKA"/>
    <property type="match status" value="1"/>
</dbReference>
<dbReference type="SMART" id="SM00387">
    <property type="entry name" value="HATPase_c"/>
    <property type="match status" value="1"/>
</dbReference>
<dbReference type="Proteomes" id="UP001596414">
    <property type="component" value="Unassembled WGS sequence"/>
</dbReference>
<dbReference type="SMART" id="SM00065">
    <property type="entry name" value="GAF"/>
    <property type="match status" value="1"/>
</dbReference>
<evidence type="ECO:0000259" key="7">
    <source>
        <dbReference type="PROSITE" id="PS50109"/>
    </source>
</evidence>
<dbReference type="SUPFAM" id="SSF55781">
    <property type="entry name" value="GAF domain-like"/>
    <property type="match status" value="1"/>
</dbReference>
<evidence type="ECO:0000256" key="1">
    <source>
        <dbReference type="ARBA" id="ARBA00000085"/>
    </source>
</evidence>
<dbReference type="RefSeq" id="WP_267637423.1">
    <property type="nucleotide sequence ID" value="NZ_JAODIY010000009.1"/>
</dbReference>
<evidence type="ECO:0000256" key="6">
    <source>
        <dbReference type="ARBA" id="ARBA00023012"/>
    </source>
</evidence>
<evidence type="ECO:0000313" key="8">
    <source>
        <dbReference type="EMBL" id="MFC7126754.1"/>
    </source>
</evidence>
<dbReference type="InterPro" id="IPR029016">
    <property type="entry name" value="GAF-like_dom_sf"/>
</dbReference>
<dbReference type="PANTHER" id="PTHR43711">
    <property type="entry name" value="TWO-COMPONENT HISTIDINE KINASE"/>
    <property type="match status" value="1"/>
</dbReference>
<dbReference type="SUPFAM" id="SSF47384">
    <property type="entry name" value="Homodimeric domain of signal transducing histidine kinase"/>
    <property type="match status" value="1"/>
</dbReference>
<dbReference type="Gene3D" id="3.30.450.40">
    <property type="match status" value="1"/>
</dbReference>